<feature type="region of interest" description="Disordered" evidence="1">
    <location>
        <begin position="111"/>
        <end position="130"/>
    </location>
</feature>
<protein>
    <recommendedName>
        <fullName evidence="5">Transmembrane protein</fullName>
    </recommendedName>
</protein>
<sequence>MKVAGALTLVVGFIVGLVLLLLPTSVSVFGTDADCGPPVIGMFGYDDGTDLYLSQQCQEQSVVRVGIGGLVGVVALVGGLLMLLLGPSAADREREERERFQRWQSEQQRYQWEQQHQQREQHRRFQPPPS</sequence>
<name>A0A417XXU3_9ACTN</name>
<reference evidence="3 4" key="1">
    <citation type="submission" date="2018-09" db="EMBL/GenBank/DDBJ databases">
        <title>Genome sequencing of Nocardioides immobilis CCTCC AB 2017083 for comparison to Nocardioides silvaticus.</title>
        <authorList>
            <person name="Li C."/>
            <person name="Wang G."/>
        </authorList>
    </citation>
    <scope>NUCLEOTIDE SEQUENCE [LARGE SCALE GENOMIC DNA]</scope>
    <source>
        <strain evidence="3 4">CCTCC AB 2017083</strain>
    </source>
</reference>
<comment type="caution">
    <text evidence="3">The sequence shown here is derived from an EMBL/GenBank/DDBJ whole genome shotgun (WGS) entry which is preliminary data.</text>
</comment>
<proteinExistence type="predicted"/>
<accession>A0A417XXU3</accession>
<feature type="transmembrane region" description="Helical" evidence="2">
    <location>
        <begin position="62"/>
        <end position="85"/>
    </location>
</feature>
<evidence type="ECO:0008006" key="5">
    <source>
        <dbReference type="Google" id="ProtNLM"/>
    </source>
</evidence>
<keyword evidence="4" id="KW-1185">Reference proteome</keyword>
<dbReference type="EMBL" id="QXGH01000025">
    <property type="protein sequence ID" value="RHW25222.1"/>
    <property type="molecule type" value="Genomic_DNA"/>
</dbReference>
<feature type="compositionally biased region" description="Basic residues" evidence="1">
    <location>
        <begin position="121"/>
        <end position="130"/>
    </location>
</feature>
<evidence type="ECO:0000256" key="2">
    <source>
        <dbReference type="SAM" id="Phobius"/>
    </source>
</evidence>
<dbReference type="Proteomes" id="UP000283644">
    <property type="component" value="Unassembled WGS sequence"/>
</dbReference>
<keyword evidence="2" id="KW-1133">Transmembrane helix</keyword>
<organism evidence="3 4">
    <name type="scientific">Nocardioides immobilis</name>
    <dbReference type="NCBI Taxonomy" id="2049295"/>
    <lineage>
        <taxon>Bacteria</taxon>
        <taxon>Bacillati</taxon>
        <taxon>Actinomycetota</taxon>
        <taxon>Actinomycetes</taxon>
        <taxon>Propionibacteriales</taxon>
        <taxon>Nocardioidaceae</taxon>
        <taxon>Nocardioides</taxon>
    </lineage>
</organism>
<gene>
    <name evidence="3" type="ORF">D0Z08_19865</name>
</gene>
<keyword evidence="2" id="KW-0472">Membrane</keyword>
<evidence type="ECO:0000313" key="4">
    <source>
        <dbReference type="Proteomes" id="UP000283644"/>
    </source>
</evidence>
<keyword evidence="2" id="KW-0812">Transmembrane</keyword>
<evidence type="ECO:0000256" key="1">
    <source>
        <dbReference type="SAM" id="MobiDB-lite"/>
    </source>
</evidence>
<dbReference type="AlphaFoldDB" id="A0A417XXU3"/>
<evidence type="ECO:0000313" key="3">
    <source>
        <dbReference type="EMBL" id="RHW25222.1"/>
    </source>
</evidence>
<dbReference type="RefSeq" id="WP_118927006.1">
    <property type="nucleotide sequence ID" value="NZ_QXGH01000025.1"/>
</dbReference>